<evidence type="ECO:0000259" key="4">
    <source>
        <dbReference type="Pfam" id="PF03781"/>
    </source>
</evidence>
<dbReference type="InterPro" id="IPR024775">
    <property type="entry name" value="DinB-like"/>
</dbReference>
<dbReference type="Gene3D" id="3.90.1580.10">
    <property type="entry name" value="paralog of FGE (formylglycine-generating enzyme)"/>
    <property type="match status" value="2"/>
</dbReference>
<keyword evidence="2" id="KW-0408">Iron</keyword>
<accession>A0ABU4VGX7</accession>
<evidence type="ECO:0000256" key="3">
    <source>
        <dbReference type="ARBA" id="ARBA00037882"/>
    </source>
</evidence>
<sequence length="389" mass="43415">MHQAEIPAVLPPIPTPQLPAALRAPLPDDPVAALAGARARTRALVAGISRVDLERQIDERMSPLVWDLAHIAAYEDLWLVHRHGERPLLHDDLAALYDAFETPRAVRGDLELLDVPAAWRYLDEVRARALDVVAERGADPVLHELVLQHELQHHETMLQAIRIGGLASWLTGPWAGPVRDDPTDEPEMLVLDGGRTTIGATGPGFSYDNERPAHEVTLAPFAIARRPLTMGHWRAFLDDGGARDRRWWCEDGWGIRTLPAGDARPPAAAELPDGAPACHLSWYEACALVRWLGLRLPTEAEWEHAARAGALQQTGAVWEWTDSAFSGYPGFRAHPYREYSEVFFDRGYRALRGGSFVTHRRVATTTFRNWDHPHRRQLFAGVRPAEDVA</sequence>
<dbReference type="Proteomes" id="UP001277761">
    <property type="component" value="Unassembled WGS sequence"/>
</dbReference>
<dbReference type="PANTHER" id="PTHR23150:SF36">
    <property type="entry name" value="HERCYNINE OXYGENASE"/>
    <property type="match status" value="1"/>
</dbReference>
<name>A0ABU4VGX7_9ACTN</name>
<keyword evidence="1" id="KW-0560">Oxidoreductase</keyword>
<dbReference type="EMBL" id="JAXAVX010000002">
    <property type="protein sequence ID" value="MDX8150959.1"/>
    <property type="molecule type" value="Genomic_DNA"/>
</dbReference>
<feature type="domain" description="DinB-like" evidence="5">
    <location>
        <begin position="34"/>
        <end position="156"/>
    </location>
</feature>
<organism evidence="6 7">
    <name type="scientific">Patulibacter brassicae</name>
    <dbReference type="NCBI Taxonomy" id="1705717"/>
    <lineage>
        <taxon>Bacteria</taxon>
        <taxon>Bacillati</taxon>
        <taxon>Actinomycetota</taxon>
        <taxon>Thermoleophilia</taxon>
        <taxon>Solirubrobacterales</taxon>
        <taxon>Patulibacteraceae</taxon>
        <taxon>Patulibacter</taxon>
    </lineage>
</organism>
<evidence type="ECO:0000256" key="2">
    <source>
        <dbReference type="ARBA" id="ARBA00023004"/>
    </source>
</evidence>
<evidence type="ECO:0000259" key="5">
    <source>
        <dbReference type="Pfam" id="PF12867"/>
    </source>
</evidence>
<comment type="pathway">
    <text evidence="3">Amino-acid biosynthesis; ergothioneine biosynthesis.</text>
</comment>
<gene>
    <name evidence="6" type="ORF">SK069_05085</name>
</gene>
<dbReference type="InterPro" id="IPR016187">
    <property type="entry name" value="CTDL_fold"/>
</dbReference>
<dbReference type="InterPro" id="IPR051043">
    <property type="entry name" value="Sulfatase_Mod_Factor_Kinase"/>
</dbReference>
<reference evidence="6 7" key="1">
    <citation type="submission" date="2023-11" db="EMBL/GenBank/DDBJ databases">
        <authorList>
            <person name="Xu M."/>
            <person name="Jiang T."/>
        </authorList>
    </citation>
    <scope>NUCLEOTIDE SEQUENCE [LARGE SCALE GENOMIC DNA]</scope>
    <source>
        <strain evidence="6 7">SD</strain>
    </source>
</reference>
<evidence type="ECO:0000313" key="6">
    <source>
        <dbReference type="EMBL" id="MDX8150959.1"/>
    </source>
</evidence>
<dbReference type="RefSeq" id="WP_319953112.1">
    <property type="nucleotide sequence ID" value="NZ_JAXAVX010000002.1"/>
</dbReference>
<dbReference type="SUPFAM" id="SSF109854">
    <property type="entry name" value="DinB/YfiT-like putative metalloenzymes"/>
    <property type="match status" value="1"/>
</dbReference>
<dbReference type="Gene3D" id="1.20.120.450">
    <property type="entry name" value="dinb family like domain"/>
    <property type="match status" value="1"/>
</dbReference>
<dbReference type="Pfam" id="PF12867">
    <property type="entry name" value="DinB_2"/>
    <property type="match status" value="1"/>
</dbReference>
<dbReference type="SUPFAM" id="SSF56436">
    <property type="entry name" value="C-type lectin-like"/>
    <property type="match status" value="1"/>
</dbReference>
<proteinExistence type="predicted"/>
<dbReference type="Pfam" id="PF03781">
    <property type="entry name" value="FGE-sulfatase"/>
    <property type="match status" value="1"/>
</dbReference>
<dbReference type="InterPro" id="IPR042095">
    <property type="entry name" value="SUMF_sf"/>
</dbReference>
<dbReference type="InterPro" id="IPR034660">
    <property type="entry name" value="DinB/YfiT-like"/>
</dbReference>
<keyword evidence="7" id="KW-1185">Reference proteome</keyword>
<evidence type="ECO:0000313" key="7">
    <source>
        <dbReference type="Proteomes" id="UP001277761"/>
    </source>
</evidence>
<protein>
    <submittedName>
        <fullName evidence="6">SUMF1/EgtB/PvdO family nonheme iron enzyme</fullName>
    </submittedName>
</protein>
<comment type="caution">
    <text evidence="6">The sequence shown here is derived from an EMBL/GenBank/DDBJ whole genome shotgun (WGS) entry which is preliminary data.</text>
</comment>
<evidence type="ECO:0000256" key="1">
    <source>
        <dbReference type="ARBA" id="ARBA00023002"/>
    </source>
</evidence>
<dbReference type="InterPro" id="IPR005532">
    <property type="entry name" value="SUMF_dom"/>
</dbReference>
<dbReference type="PANTHER" id="PTHR23150">
    <property type="entry name" value="SULFATASE MODIFYING FACTOR 1, 2"/>
    <property type="match status" value="1"/>
</dbReference>
<feature type="domain" description="Sulfatase-modifying factor enzyme-like" evidence="4">
    <location>
        <begin position="185"/>
        <end position="313"/>
    </location>
</feature>